<evidence type="ECO:0000313" key="1">
    <source>
        <dbReference type="EMBL" id="KAJ0084189.1"/>
    </source>
</evidence>
<name>A0ACC1AA36_9ROSI</name>
<reference evidence="2" key="1">
    <citation type="journal article" date="2023" name="G3 (Bethesda)">
        <title>Genome assembly and association tests identify interacting loci associated with vigor, precocity, and sex in interspecific pistachio rootstocks.</title>
        <authorList>
            <person name="Palmer W."/>
            <person name="Jacygrad E."/>
            <person name="Sagayaradj S."/>
            <person name="Cavanaugh K."/>
            <person name="Han R."/>
            <person name="Bertier L."/>
            <person name="Beede B."/>
            <person name="Kafkas S."/>
            <person name="Golino D."/>
            <person name="Preece J."/>
            <person name="Michelmore R."/>
        </authorList>
    </citation>
    <scope>NUCLEOTIDE SEQUENCE [LARGE SCALE GENOMIC DNA]</scope>
</reference>
<proteinExistence type="predicted"/>
<organism evidence="1 2">
    <name type="scientific">Pistacia atlantica</name>
    <dbReference type="NCBI Taxonomy" id="434234"/>
    <lineage>
        <taxon>Eukaryota</taxon>
        <taxon>Viridiplantae</taxon>
        <taxon>Streptophyta</taxon>
        <taxon>Embryophyta</taxon>
        <taxon>Tracheophyta</taxon>
        <taxon>Spermatophyta</taxon>
        <taxon>Magnoliopsida</taxon>
        <taxon>eudicotyledons</taxon>
        <taxon>Gunneridae</taxon>
        <taxon>Pentapetalae</taxon>
        <taxon>rosids</taxon>
        <taxon>malvids</taxon>
        <taxon>Sapindales</taxon>
        <taxon>Anacardiaceae</taxon>
        <taxon>Pistacia</taxon>
    </lineage>
</organism>
<dbReference type="EMBL" id="CM047907">
    <property type="protein sequence ID" value="KAJ0084189.1"/>
    <property type="molecule type" value="Genomic_DNA"/>
</dbReference>
<keyword evidence="2" id="KW-1185">Reference proteome</keyword>
<comment type="caution">
    <text evidence="1">The sequence shown here is derived from an EMBL/GenBank/DDBJ whole genome shotgun (WGS) entry which is preliminary data.</text>
</comment>
<protein>
    <submittedName>
        <fullName evidence="1">Uncharacterized protein</fullName>
    </submittedName>
</protein>
<sequence>MSCCGGNCGCGSASACKCGGSCSGCGKYPDLGFSEKTTTETIIVGVSSVKMHLEGSEMSFGAENGGCSCANNACKCGNSCSCNPCTC</sequence>
<gene>
    <name evidence="1" type="ORF">Patl1_30912</name>
</gene>
<evidence type="ECO:0000313" key="2">
    <source>
        <dbReference type="Proteomes" id="UP001164250"/>
    </source>
</evidence>
<accession>A0ACC1AA36</accession>
<dbReference type="Proteomes" id="UP001164250">
    <property type="component" value="Chromosome 11"/>
</dbReference>